<feature type="compositionally biased region" description="Acidic residues" evidence="1">
    <location>
        <begin position="1067"/>
        <end position="1079"/>
    </location>
</feature>
<reference evidence="5" key="1">
    <citation type="journal article" date="2019" name="Sci. Rep.">
        <title>Draft genome of Tanacetum cinerariifolium, the natural source of mosquito coil.</title>
        <authorList>
            <person name="Yamashiro T."/>
            <person name="Shiraishi A."/>
            <person name="Satake H."/>
            <person name="Nakayama K."/>
        </authorList>
    </citation>
    <scope>NUCLEOTIDE SEQUENCE</scope>
</reference>
<evidence type="ECO:0000259" key="4">
    <source>
        <dbReference type="Pfam" id="PF25597"/>
    </source>
</evidence>
<evidence type="ECO:0000259" key="3">
    <source>
        <dbReference type="Pfam" id="PF07727"/>
    </source>
</evidence>
<dbReference type="Pfam" id="PF25597">
    <property type="entry name" value="SH3_retrovirus"/>
    <property type="match status" value="1"/>
</dbReference>
<dbReference type="Pfam" id="PF07727">
    <property type="entry name" value="RVT_2"/>
    <property type="match status" value="1"/>
</dbReference>
<protein>
    <submittedName>
        <fullName evidence="5">Retrovirus-related Pol polyprotein from transposon TNT 1-94</fullName>
    </submittedName>
</protein>
<name>A0A699GGL4_TANCI</name>
<gene>
    <name evidence="5" type="ORF">Tci_000841</name>
</gene>
<keyword evidence="2" id="KW-1133">Transmembrane helix</keyword>
<dbReference type="PANTHER" id="PTHR11439:SF486">
    <property type="entry name" value="RLK (RECEPTOR-LIKE KINASE) PROTEIN, PUTATIVE-RELATED"/>
    <property type="match status" value="1"/>
</dbReference>
<accession>A0A699GGL4</accession>
<dbReference type="SUPFAM" id="SSF56672">
    <property type="entry name" value="DNA/RNA polymerases"/>
    <property type="match status" value="1"/>
</dbReference>
<evidence type="ECO:0000313" key="5">
    <source>
        <dbReference type="EMBL" id="GEU28863.1"/>
    </source>
</evidence>
<dbReference type="PANTHER" id="PTHR11439">
    <property type="entry name" value="GAG-POL-RELATED RETROTRANSPOSON"/>
    <property type="match status" value="1"/>
</dbReference>
<keyword evidence="2" id="KW-0812">Transmembrane</keyword>
<dbReference type="EMBL" id="BKCJ010000026">
    <property type="protein sequence ID" value="GEU28863.1"/>
    <property type="molecule type" value="Genomic_DNA"/>
</dbReference>
<feature type="transmembrane region" description="Helical" evidence="2">
    <location>
        <begin position="911"/>
        <end position="934"/>
    </location>
</feature>
<dbReference type="AlphaFoldDB" id="A0A699GGL4"/>
<proteinExistence type="predicted"/>
<feature type="region of interest" description="Disordered" evidence="1">
    <location>
        <begin position="1067"/>
        <end position="1126"/>
    </location>
</feature>
<feature type="domain" description="Retroviral polymerase SH3-like" evidence="4">
    <location>
        <begin position="74"/>
        <end position="129"/>
    </location>
</feature>
<comment type="caution">
    <text evidence="5">The sequence shown here is derived from an EMBL/GenBank/DDBJ whole genome shotgun (WGS) entry which is preliminary data.</text>
</comment>
<sequence>MSLLSAVGAIYRAKVAGLSWGRWGRVVGIVWSGGEVQELGEVGWSTIVKRHLKTPYETFHKRIPNINFLHVFGCLVYIHNDKDHLEKFDEKADNGYLLGYLLISNAFRVFNTRRQQTKKTYHIIFDESPYAIKFSKSSVANINIVETKRYPPDEYLHPYEPSQRDETVIVIKNKARLVAQGYNQQEGIDYDETFALFSRLKAIRIFLVFSTYMNFIVYQMDVKSAFLNGKLKEEVYVKQPLRFESSTFPNHVCKLDKALYGLKNAPRAWYETLSTFLTKYKFVRGKINNTLFIYKTQTDVILVHIYVDDIIFGSTSIKLCKQFVKPMTQRYEISMMGVLTYFLGFQIKQSKRGILINQEKYVKDLLKKYDINGSSLKTPMVPPNNLGPDLNGKAINETQYRGMIRSLMYLTASRPDIQFSTCLYARYQANLKESHLTAVNKFLGYTGEIGAKGTLKKSCLPPRWRLPMAQIMWIMPRSYGDLIHKLNKKTREKIVPHPRFISLLLEHMAPEYENEDLTINPTQVFNVHNLTLKPNQPEEPPFTDHMKAICNLVVPVESKAPKPSSQTKKVPQGKNPGATTGLRSKRFSKHTSEYDVSVDSTAEADPRPSASNDSIPPQQGMDEGTKNTSYDHIFAGSNLNVLVDKTKPAEDGLKTVHIESGACKELGAGEISKKIKLEDLANLLKDTRSAFFTLDSPPDEPINVSDETEAKFALLKAKPSYPDINQLITLLVTSLKPKLVKFFTSHDLTSCLSSDLKELPSKVTKLSKEIKELKHHVKDIELELRVDLKEIPSKLDTFTFTISSLSSYVAELKNIQWELPVCHYGGKCIWSHNHRCSFSKQSNCFTCRGEKNTKDADTNLKNKLVNLLGIDVVTQYYNNKVVSSGGSFVSAVTGQMTYPVSSLTLDNVRSYVMQVVIVAIVGVVIVVAIIRVVVFVGGGVSSILKLSFMIIVQVIRLACSIPICWAYVFHQDKASSVRVPVANVTLFSSAQLLRENTDSVRSNRQMRPTAPFDTIEILEFKTSKDSPKFYLVALPIINPLKHDIPFQPRWENDPGKLWCCSGFSESDEDPIDEDGDIGMDDSTGVSASLGGEISSGGKKSQESNSDNSGGTTVGEAIGACSRGMGN</sequence>
<feature type="region of interest" description="Disordered" evidence="1">
    <location>
        <begin position="559"/>
        <end position="629"/>
    </location>
</feature>
<dbReference type="InterPro" id="IPR057670">
    <property type="entry name" value="SH3_retrovirus"/>
</dbReference>
<keyword evidence="2" id="KW-0472">Membrane</keyword>
<evidence type="ECO:0000256" key="1">
    <source>
        <dbReference type="SAM" id="MobiDB-lite"/>
    </source>
</evidence>
<dbReference type="InterPro" id="IPR013103">
    <property type="entry name" value="RVT_2"/>
</dbReference>
<feature type="domain" description="Reverse transcriptase Ty1/copia-type" evidence="3">
    <location>
        <begin position="164"/>
        <end position="381"/>
    </location>
</feature>
<evidence type="ECO:0000256" key="2">
    <source>
        <dbReference type="SAM" id="Phobius"/>
    </source>
</evidence>
<dbReference type="InterPro" id="IPR043502">
    <property type="entry name" value="DNA/RNA_pol_sf"/>
</dbReference>
<organism evidence="5">
    <name type="scientific">Tanacetum cinerariifolium</name>
    <name type="common">Dalmatian daisy</name>
    <name type="synonym">Chrysanthemum cinerariifolium</name>
    <dbReference type="NCBI Taxonomy" id="118510"/>
    <lineage>
        <taxon>Eukaryota</taxon>
        <taxon>Viridiplantae</taxon>
        <taxon>Streptophyta</taxon>
        <taxon>Embryophyta</taxon>
        <taxon>Tracheophyta</taxon>
        <taxon>Spermatophyta</taxon>
        <taxon>Magnoliopsida</taxon>
        <taxon>eudicotyledons</taxon>
        <taxon>Gunneridae</taxon>
        <taxon>Pentapetalae</taxon>
        <taxon>asterids</taxon>
        <taxon>campanulids</taxon>
        <taxon>Asterales</taxon>
        <taxon>Asteraceae</taxon>
        <taxon>Asteroideae</taxon>
        <taxon>Anthemideae</taxon>
        <taxon>Anthemidinae</taxon>
        <taxon>Tanacetum</taxon>
    </lineage>
</organism>
<feature type="transmembrane region" description="Helical" evidence="2">
    <location>
        <begin position="946"/>
        <end position="968"/>
    </location>
</feature>